<evidence type="ECO:0000313" key="2">
    <source>
        <dbReference type="Proteomes" id="UP000237983"/>
    </source>
</evidence>
<evidence type="ECO:0000313" key="1">
    <source>
        <dbReference type="EMBL" id="PRY70208.1"/>
    </source>
</evidence>
<accession>A0A2T0VJ12</accession>
<dbReference type="AlphaFoldDB" id="A0A2T0VJ12"/>
<reference evidence="1 2" key="1">
    <citation type="submission" date="2018-03" db="EMBL/GenBank/DDBJ databases">
        <title>Genomic Encyclopedia of Type Strains, Phase III (KMG-III): the genomes of soil and plant-associated and newly described type strains.</title>
        <authorList>
            <person name="Whitman W."/>
        </authorList>
    </citation>
    <scope>NUCLEOTIDE SEQUENCE [LARGE SCALE GENOMIC DNA]</scope>
    <source>
        <strain evidence="1 2">CGMCC 1.12484</strain>
    </source>
</reference>
<dbReference type="EMBL" id="PVTL01000001">
    <property type="protein sequence ID" value="PRY70208.1"/>
    <property type="molecule type" value="Genomic_DNA"/>
</dbReference>
<organism evidence="1 2">
    <name type="scientific">Glaciihabitans tibetensis</name>
    <dbReference type="NCBI Taxonomy" id="1266600"/>
    <lineage>
        <taxon>Bacteria</taxon>
        <taxon>Bacillati</taxon>
        <taxon>Actinomycetota</taxon>
        <taxon>Actinomycetes</taxon>
        <taxon>Micrococcales</taxon>
        <taxon>Microbacteriaceae</taxon>
        <taxon>Glaciihabitans</taxon>
    </lineage>
</organism>
<name>A0A2T0VJ12_9MICO</name>
<dbReference type="Proteomes" id="UP000237983">
    <property type="component" value="Unassembled WGS sequence"/>
</dbReference>
<proteinExistence type="predicted"/>
<gene>
    <name evidence="1" type="ORF">B0I08_101336</name>
</gene>
<protein>
    <submittedName>
        <fullName evidence="1">Uncharacterized protein</fullName>
    </submittedName>
</protein>
<comment type="caution">
    <text evidence="1">The sequence shown here is derived from an EMBL/GenBank/DDBJ whole genome shotgun (WGS) entry which is preliminary data.</text>
</comment>
<keyword evidence="2" id="KW-1185">Reference proteome</keyword>
<sequence>MPEYTPETLQQLLRLTKIAIRSDHGYSVRIAEDASRLKARKADAVARAVRREEDRLIREFERAAVKLR</sequence>